<keyword evidence="2" id="KW-1185">Reference proteome</keyword>
<proteinExistence type="predicted"/>
<dbReference type="Proteomes" id="UP000830671">
    <property type="component" value="Chromosome 4"/>
</dbReference>
<dbReference type="KEGG" id="clup:CLUP02_08660"/>
<protein>
    <submittedName>
        <fullName evidence="1">Uncharacterized protein</fullName>
    </submittedName>
</protein>
<organism evidence="1 2">
    <name type="scientific">Colletotrichum lupini</name>
    <dbReference type="NCBI Taxonomy" id="145971"/>
    <lineage>
        <taxon>Eukaryota</taxon>
        <taxon>Fungi</taxon>
        <taxon>Dikarya</taxon>
        <taxon>Ascomycota</taxon>
        <taxon>Pezizomycotina</taxon>
        <taxon>Sordariomycetes</taxon>
        <taxon>Hypocreomycetidae</taxon>
        <taxon>Glomerellales</taxon>
        <taxon>Glomerellaceae</taxon>
        <taxon>Colletotrichum</taxon>
        <taxon>Colletotrichum acutatum species complex</taxon>
    </lineage>
</organism>
<sequence length="66" mass="7343">MRLPHGNIDRRLKRQIPEWRHGCRAAQYGGGTYPALGPCFAPSPSNKARLEHQPAYTSAQITTQIA</sequence>
<name>A0A9Q8WH81_9PEZI</name>
<reference evidence="1" key="1">
    <citation type="journal article" date="2021" name="Mol. Plant Microbe Interact.">
        <title>Complete Genome Sequence of the Plant-Pathogenic Fungus Colletotrichum lupini.</title>
        <authorList>
            <person name="Baroncelli R."/>
            <person name="Pensec F."/>
            <person name="Da Lio D."/>
            <person name="Boufleur T."/>
            <person name="Vicente I."/>
            <person name="Sarrocco S."/>
            <person name="Picot A."/>
            <person name="Baraldi E."/>
            <person name="Sukno S."/>
            <person name="Thon M."/>
            <person name="Le Floch G."/>
        </authorList>
    </citation>
    <scope>NUCLEOTIDE SEQUENCE</scope>
    <source>
        <strain evidence="1">IMI 504893</strain>
    </source>
</reference>
<dbReference type="AlphaFoldDB" id="A0A9Q8WH81"/>
<accession>A0A9Q8WH81</accession>
<gene>
    <name evidence="1" type="ORF">CLUP02_08660</name>
</gene>
<dbReference type="GeneID" id="73342654"/>
<evidence type="ECO:0000313" key="1">
    <source>
        <dbReference type="EMBL" id="UQC83166.1"/>
    </source>
</evidence>
<evidence type="ECO:0000313" key="2">
    <source>
        <dbReference type="Proteomes" id="UP000830671"/>
    </source>
</evidence>
<dbReference type="RefSeq" id="XP_049144787.1">
    <property type="nucleotide sequence ID" value="XM_049287644.1"/>
</dbReference>
<dbReference type="EMBL" id="CP019476">
    <property type="protein sequence ID" value="UQC83166.1"/>
    <property type="molecule type" value="Genomic_DNA"/>
</dbReference>